<dbReference type="AlphaFoldDB" id="A0A1E3QNX3"/>
<dbReference type="RefSeq" id="XP_018984666.1">
    <property type="nucleotide sequence ID" value="XM_019128985.1"/>
</dbReference>
<proteinExistence type="inferred from homology"/>
<dbReference type="PANTHER" id="PTHR12375">
    <property type="entry name" value="RNA-BINDING PROTEIN LUC7-RELATED"/>
    <property type="match status" value="1"/>
</dbReference>
<protein>
    <submittedName>
        <fullName evidence="2">Uncharacterized protein</fullName>
    </submittedName>
</protein>
<dbReference type="STRING" id="984486.A0A1E3QNX3"/>
<dbReference type="GO" id="GO:0005829">
    <property type="term" value="C:cytosol"/>
    <property type="evidence" value="ECO:0007669"/>
    <property type="project" value="EnsemblFungi"/>
</dbReference>
<dbReference type="GO" id="GO:0003729">
    <property type="term" value="F:mRNA binding"/>
    <property type="evidence" value="ECO:0007669"/>
    <property type="project" value="EnsemblFungi"/>
</dbReference>
<reference evidence="3" key="1">
    <citation type="submission" date="2016-05" db="EMBL/GenBank/DDBJ databases">
        <title>Comparative genomics of biotechnologically important yeasts.</title>
        <authorList>
            <consortium name="DOE Joint Genome Institute"/>
            <person name="Riley R."/>
            <person name="Haridas S."/>
            <person name="Wolfe K.H."/>
            <person name="Lopes M.R."/>
            <person name="Hittinger C.T."/>
            <person name="Goker M."/>
            <person name="Salamov A."/>
            <person name="Wisecaver J."/>
            <person name="Long T.M."/>
            <person name="Aerts A.L."/>
            <person name="Barry K."/>
            <person name="Choi C."/>
            <person name="Clum A."/>
            <person name="Coughlan A.Y."/>
            <person name="Deshpande S."/>
            <person name="Douglass A.P."/>
            <person name="Hanson S.J."/>
            <person name="Klenk H.-P."/>
            <person name="Labutti K."/>
            <person name="Lapidus A."/>
            <person name="Lindquist E."/>
            <person name="Lipzen A."/>
            <person name="Meier-Kolthoff J.P."/>
            <person name="Ohm R.A."/>
            <person name="Otillar R.P."/>
            <person name="Pangilinan J."/>
            <person name="Peng Y."/>
            <person name="Rokas A."/>
            <person name="Rosa C.A."/>
            <person name="Scheuner C."/>
            <person name="Sibirny A.A."/>
            <person name="Slot J.C."/>
            <person name="Stielow J.B."/>
            <person name="Sun H."/>
            <person name="Kurtzman C.P."/>
            <person name="Blackwell M."/>
            <person name="Grigoriev I.V."/>
            <person name="Jeffries T.W."/>
        </authorList>
    </citation>
    <scope>NUCLEOTIDE SEQUENCE [LARGE SCALE GENOMIC DNA]</scope>
    <source>
        <strain evidence="3">NRRL Y-12698</strain>
    </source>
</reference>
<evidence type="ECO:0000313" key="3">
    <source>
        <dbReference type="Proteomes" id="UP000094336"/>
    </source>
</evidence>
<organism evidence="2 3">
    <name type="scientific">Babjeviella inositovora NRRL Y-12698</name>
    <dbReference type="NCBI Taxonomy" id="984486"/>
    <lineage>
        <taxon>Eukaryota</taxon>
        <taxon>Fungi</taxon>
        <taxon>Dikarya</taxon>
        <taxon>Ascomycota</taxon>
        <taxon>Saccharomycotina</taxon>
        <taxon>Pichiomycetes</taxon>
        <taxon>Serinales incertae sedis</taxon>
        <taxon>Babjeviella</taxon>
    </lineage>
</organism>
<dbReference type="InterPro" id="IPR004882">
    <property type="entry name" value="Luc7-rel"/>
</dbReference>
<dbReference type="Pfam" id="PF03194">
    <property type="entry name" value="LUC7"/>
    <property type="match status" value="1"/>
</dbReference>
<gene>
    <name evidence="2" type="ORF">BABINDRAFT_161746</name>
</gene>
<keyword evidence="3" id="KW-1185">Reference proteome</keyword>
<dbReference type="GO" id="GO:0006376">
    <property type="term" value="P:mRNA splice site recognition"/>
    <property type="evidence" value="ECO:0007669"/>
    <property type="project" value="EnsemblFungi"/>
</dbReference>
<evidence type="ECO:0000256" key="1">
    <source>
        <dbReference type="ARBA" id="ARBA00005655"/>
    </source>
</evidence>
<sequence length="238" mass="27827">MAEEQRKLLEQLMGRDALINPSRQRRDPSLTDTRVCKSFIVGTCPHDLFLGTKQDFGKCPKFHLEKHKMEYEALRKQGHRFPEFDYEYTRDLEQYINDCNRKIEVALQRLEHTPEEKVKIAHVTQELDNLDAKIGLMTQEIQMLSTHQELTKALLESVKLNALCQEREQLAELARDIADNIGQASQQKLQVCEMCGAYLSRLDSDRRLADHFIGKIHLGYVHMRRALDEMRSKVGRRY</sequence>
<comment type="similarity">
    <text evidence="1">Belongs to the Luc7 family.</text>
</comment>
<dbReference type="EMBL" id="KV454432">
    <property type="protein sequence ID" value="ODQ79338.1"/>
    <property type="molecule type" value="Genomic_DNA"/>
</dbReference>
<name>A0A1E3QNX3_9ASCO</name>
<evidence type="ECO:0000313" key="2">
    <source>
        <dbReference type="EMBL" id="ODQ79338.1"/>
    </source>
</evidence>
<dbReference type="GeneID" id="30146838"/>
<accession>A0A1E3QNX3</accession>
<dbReference type="GO" id="GO:0071004">
    <property type="term" value="C:U2-type prespliceosome"/>
    <property type="evidence" value="ECO:0007669"/>
    <property type="project" value="EnsemblFungi"/>
</dbReference>
<dbReference type="Proteomes" id="UP000094336">
    <property type="component" value="Unassembled WGS sequence"/>
</dbReference>
<dbReference type="OrthoDB" id="153872at2759"/>
<dbReference type="GO" id="GO:0005685">
    <property type="term" value="C:U1 snRNP"/>
    <property type="evidence" value="ECO:0007669"/>
    <property type="project" value="EnsemblFungi"/>
</dbReference>